<keyword evidence="2" id="KW-1185">Reference proteome</keyword>
<accession>A0ABR3V9P5</accession>
<organism evidence="1 2">
    <name type="scientific">Humicola insolens</name>
    <name type="common">Soft-rot fungus</name>
    <dbReference type="NCBI Taxonomy" id="85995"/>
    <lineage>
        <taxon>Eukaryota</taxon>
        <taxon>Fungi</taxon>
        <taxon>Dikarya</taxon>
        <taxon>Ascomycota</taxon>
        <taxon>Pezizomycotina</taxon>
        <taxon>Sordariomycetes</taxon>
        <taxon>Sordariomycetidae</taxon>
        <taxon>Sordariales</taxon>
        <taxon>Chaetomiaceae</taxon>
        <taxon>Mycothermus</taxon>
    </lineage>
</organism>
<dbReference type="Proteomes" id="UP001583172">
    <property type="component" value="Unassembled WGS sequence"/>
</dbReference>
<name>A0ABR3V9P5_HUMIN</name>
<dbReference type="EMBL" id="JAZGSY010000215">
    <property type="protein sequence ID" value="KAL1838417.1"/>
    <property type="molecule type" value="Genomic_DNA"/>
</dbReference>
<comment type="caution">
    <text evidence="1">The sequence shown here is derived from an EMBL/GenBank/DDBJ whole genome shotgun (WGS) entry which is preliminary data.</text>
</comment>
<sequence length="181" mass="19570">MAQISGPAAEPESARRMLKKLASRLWNCPTLHPVLTSHLAPFFSPSTSFPLPPPFQPGKHARTAVANTQGPFLFFYCQRFPLPVDRGFCRIASLSAAIHLSRAHRRLFASSPPCAVPVAAELASRDKPDTQPCDSPSAIQQPLISTAGHTKRVPPSTCDPAVIPTLRSPLSATVRLHRIAP</sequence>
<reference evidence="1 2" key="1">
    <citation type="journal article" date="2024" name="Commun. Biol.">
        <title>Comparative genomic analysis of thermophilic fungi reveals convergent evolutionary adaptations and gene losses.</title>
        <authorList>
            <person name="Steindorff A.S."/>
            <person name="Aguilar-Pontes M.V."/>
            <person name="Robinson A.J."/>
            <person name="Andreopoulos B."/>
            <person name="LaButti K."/>
            <person name="Kuo A."/>
            <person name="Mondo S."/>
            <person name="Riley R."/>
            <person name="Otillar R."/>
            <person name="Haridas S."/>
            <person name="Lipzen A."/>
            <person name="Grimwood J."/>
            <person name="Schmutz J."/>
            <person name="Clum A."/>
            <person name="Reid I.D."/>
            <person name="Moisan M.C."/>
            <person name="Butler G."/>
            <person name="Nguyen T.T.M."/>
            <person name="Dewar K."/>
            <person name="Conant G."/>
            <person name="Drula E."/>
            <person name="Henrissat B."/>
            <person name="Hansel C."/>
            <person name="Singer S."/>
            <person name="Hutchinson M.I."/>
            <person name="de Vries R.P."/>
            <person name="Natvig D.O."/>
            <person name="Powell A.J."/>
            <person name="Tsang A."/>
            <person name="Grigoriev I.V."/>
        </authorList>
    </citation>
    <scope>NUCLEOTIDE SEQUENCE [LARGE SCALE GENOMIC DNA]</scope>
    <source>
        <strain evidence="1 2">CBS 620.91</strain>
    </source>
</reference>
<proteinExistence type="predicted"/>
<evidence type="ECO:0000313" key="1">
    <source>
        <dbReference type="EMBL" id="KAL1838417.1"/>
    </source>
</evidence>
<gene>
    <name evidence="1" type="ORF">VTJ49DRAFT_2669</name>
</gene>
<evidence type="ECO:0000313" key="2">
    <source>
        <dbReference type="Proteomes" id="UP001583172"/>
    </source>
</evidence>
<protein>
    <submittedName>
        <fullName evidence="1">Uncharacterized protein</fullName>
    </submittedName>
</protein>